<evidence type="ECO:0000313" key="4">
    <source>
        <dbReference type="EMBL" id="CAG8978150.1"/>
    </source>
</evidence>
<gene>
    <name evidence="4" type="ORF">HYALB_00012012</name>
</gene>
<organism evidence="4 5">
    <name type="scientific">Hymenoscyphus albidus</name>
    <dbReference type="NCBI Taxonomy" id="595503"/>
    <lineage>
        <taxon>Eukaryota</taxon>
        <taxon>Fungi</taxon>
        <taxon>Dikarya</taxon>
        <taxon>Ascomycota</taxon>
        <taxon>Pezizomycotina</taxon>
        <taxon>Leotiomycetes</taxon>
        <taxon>Helotiales</taxon>
        <taxon>Helotiaceae</taxon>
        <taxon>Hymenoscyphus</taxon>
    </lineage>
</organism>
<dbReference type="SMART" id="SM00355">
    <property type="entry name" value="ZnF_C2H2"/>
    <property type="match status" value="3"/>
</dbReference>
<feature type="region of interest" description="Disordered" evidence="2">
    <location>
        <begin position="21"/>
        <end position="44"/>
    </location>
</feature>
<keyword evidence="1" id="KW-0862">Zinc</keyword>
<evidence type="ECO:0000259" key="3">
    <source>
        <dbReference type="PROSITE" id="PS50157"/>
    </source>
</evidence>
<dbReference type="Gene3D" id="3.30.160.60">
    <property type="entry name" value="Classic Zinc Finger"/>
    <property type="match status" value="1"/>
</dbReference>
<evidence type="ECO:0000256" key="1">
    <source>
        <dbReference type="PROSITE-ProRule" id="PRU00042"/>
    </source>
</evidence>
<proteinExistence type="predicted"/>
<sequence length="368" mass="42458">MDGSNYHPPWLPIEDLNPDFDWNLPLEGDDLDPKTQMVPSPPAAAEHDVTQFGDLERFAEKNGPLLLGSDSREKGPLETLRMTNPRSKVTKERRPKPRLPCDHPGCTQTFPRKYELDRHRQNFHQRHSIWLCPVYDCRRAANPLPRADKLWEHYRKEHGDADQFHCFFKDCRAGPFAKDELKDHLNQQQTEQSHRESYLEDILKALKAFGWRQTPIGYGNYLIDDIDTCPLAFLGCAHRGSPNGGQMTDHLKPHDLREQSRGYLAIIKASEWGVRGWIGKSTCPSCDWAKANGFLESFLDHLQNHSDDKILAMMVMLSEMLAPWLSGKQKTWDSWQPFIEKPRTHLSEDDKEKIRGIMEDVTYNDSGS</sequence>
<dbReference type="OrthoDB" id="2687452at2759"/>
<name>A0A9N9Q3B5_9HELO</name>
<dbReference type="AlphaFoldDB" id="A0A9N9Q3B5"/>
<keyword evidence="5" id="KW-1185">Reference proteome</keyword>
<dbReference type="EMBL" id="CAJVRM010000242">
    <property type="protein sequence ID" value="CAG8978150.1"/>
    <property type="molecule type" value="Genomic_DNA"/>
</dbReference>
<feature type="region of interest" description="Disordered" evidence="2">
    <location>
        <begin position="85"/>
        <end position="104"/>
    </location>
</feature>
<reference evidence="4" key="1">
    <citation type="submission" date="2021-07" db="EMBL/GenBank/DDBJ databases">
        <authorList>
            <person name="Durling M."/>
        </authorList>
    </citation>
    <scope>NUCLEOTIDE SEQUENCE</scope>
</reference>
<dbReference type="Proteomes" id="UP000701801">
    <property type="component" value="Unassembled WGS sequence"/>
</dbReference>
<evidence type="ECO:0000256" key="2">
    <source>
        <dbReference type="SAM" id="MobiDB-lite"/>
    </source>
</evidence>
<keyword evidence="1" id="KW-0479">Metal-binding</keyword>
<comment type="caution">
    <text evidence="4">The sequence shown here is derived from an EMBL/GenBank/DDBJ whole genome shotgun (WGS) entry which is preliminary data.</text>
</comment>
<accession>A0A9N9Q3B5</accession>
<keyword evidence="1" id="KW-0863">Zinc-finger</keyword>
<feature type="domain" description="C2H2-type" evidence="3">
    <location>
        <begin position="99"/>
        <end position="129"/>
    </location>
</feature>
<protein>
    <recommendedName>
        <fullName evidence="3">C2H2-type domain-containing protein</fullName>
    </recommendedName>
</protein>
<evidence type="ECO:0000313" key="5">
    <source>
        <dbReference type="Proteomes" id="UP000701801"/>
    </source>
</evidence>
<dbReference type="GO" id="GO:0008270">
    <property type="term" value="F:zinc ion binding"/>
    <property type="evidence" value="ECO:0007669"/>
    <property type="project" value="UniProtKB-KW"/>
</dbReference>
<dbReference type="InterPro" id="IPR013087">
    <property type="entry name" value="Znf_C2H2_type"/>
</dbReference>
<dbReference type="PROSITE" id="PS50157">
    <property type="entry name" value="ZINC_FINGER_C2H2_2"/>
    <property type="match status" value="1"/>
</dbReference>
<dbReference type="PROSITE" id="PS00028">
    <property type="entry name" value="ZINC_FINGER_C2H2_1"/>
    <property type="match status" value="1"/>
</dbReference>